<name>A0ABR7C5K1_9BACE</name>
<comment type="caution">
    <text evidence="2">The sequence shown here is derived from an EMBL/GenBank/DDBJ whole genome shotgun (WGS) entry which is preliminary data.</text>
</comment>
<keyword evidence="3" id="KW-1185">Reference proteome</keyword>
<dbReference type="InterPro" id="IPR000782">
    <property type="entry name" value="FAS1_domain"/>
</dbReference>
<organism evidence="2 3">
    <name type="scientific">Bacteroides difficilis</name>
    <dbReference type="NCBI Taxonomy" id="2763021"/>
    <lineage>
        <taxon>Bacteria</taxon>
        <taxon>Pseudomonadati</taxon>
        <taxon>Bacteroidota</taxon>
        <taxon>Bacteroidia</taxon>
        <taxon>Bacteroidales</taxon>
        <taxon>Bacteroidaceae</taxon>
        <taxon>Bacteroides</taxon>
    </lineage>
</organism>
<evidence type="ECO:0000259" key="1">
    <source>
        <dbReference type="PROSITE" id="PS50213"/>
    </source>
</evidence>
<sequence length="599" mass="68387">MKNNILLNTFWGVLSLFFLNACEDSLMGSVYQTTSEQMLDEYMDEHLGEFLKIVHKSDYRGMLHAYGAYTCLAPTDEAVRKFMEKEGKTIDELTKEEADAYVGYHIIGDTISSARFEDGKMPTPNIRGYYLTTKTESDESGNVYVMVDRKARMVTKDVLLGNGVLHVIDAVLEKPELTLRQQVAVLPTEKYSLFKDLFAEYEEYLAGVMTNDTTYTVYVQSNETFNDEGIHNKAELLVRLKKNMVGIAEDELVKNFLAYHIGIGRRYIVDLLGGTSAVMTKVENQVITSTMDGQSIVLNRFKSASSYEAGIELLRNSEYTDLTCEDGVMQEVGGLLEIKIRSAYRVDFDMCDLPQIKSDPAYRKETKKFKMKDLNQDVKFESDRGSGNPDITYGVVNMSDDNPSMNLNQQYVNGDYLTFSITTGGYVKAFEFTLPLLIDGTYKVWLCYRHSSSSKRGPILKTTFKQENQDDQVLEKTATIAQVKTIVYEKDADGKTKQDFRGVDMVNHAEMEREYGWKQYTYKPDKSMNSILLGTIKVYSSGRHTIRFDMVEKYSDKNYHFDMIQFIPATENQVWPMLDMKGNQIEENSPGIGDIWPYK</sequence>
<dbReference type="PANTHER" id="PTHR10900:SF77">
    <property type="entry name" value="FI19380P1"/>
    <property type="match status" value="1"/>
</dbReference>
<dbReference type="InterPro" id="IPR036378">
    <property type="entry name" value="FAS1_dom_sf"/>
</dbReference>
<dbReference type="Gene3D" id="2.30.180.10">
    <property type="entry name" value="FAS1 domain"/>
    <property type="match status" value="2"/>
</dbReference>
<evidence type="ECO:0000313" key="2">
    <source>
        <dbReference type="EMBL" id="MBC5603086.1"/>
    </source>
</evidence>
<protein>
    <submittedName>
        <fullName evidence="2">Fasciclin domain-containing protein</fullName>
    </submittedName>
</protein>
<reference evidence="2 3" key="1">
    <citation type="submission" date="2020-08" db="EMBL/GenBank/DDBJ databases">
        <title>Genome public.</title>
        <authorList>
            <person name="Liu C."/>
            <person name="Sun Q."/>
        </authorList>
    </citation>
    <scope>NUCLEOTIDE SEQUENCE [LARGE SCALE GENOMIC DNA]</scope>
    <source>
        <strain evidence="2 3">M27</strain>
    </source>
</reference>
<dbReference type="Proteomes" id="UP000600600">
    <property type="component" value="Unassembled WGS sequence"/>
</dbReference>
<proteinExistence type="predicted"/>
<accession>A0ABR7C5K1</accession>
<dbReference type="EMBL" id="JACOOE010000001">
    <property type="protein sequence ID" value="MBC5603086.1"/>
    <property type="molecule type" value="Genomic_DNA"/>
</dbReference>
<dbReference type="Pfam" id="PF02469">
    <property type="entry name" value="Fasciclin"/>
    <property type="match status" value="1"/>
</dbReference>
<dbReference type="SUPFAM" id="SSF82153">
    <property type="entry name" value="FAS1 domain"/>
    <property type="match status" value="2"/>
</dbReference>
<dbReference type="SMART" id="SM00554">
    <property type="entry name" value="FAS1"/>
    <property type="match status" value="1"/>
</dbReference>
<dbReference type="InterPro" id="IPR050904">
    <property type="entry name" value="Adhesion/Biosynth-related"/>
</dbReference>
<feature type="domain" description="FAS1" evidence="1">
    <location>
        <begin position="34"/>
        <end position="172"/>
    </location>
</feature>
<gene>
    <name evidence="2" type="ORF">H8S67_00125</name>
</gene>
<feature type="domain" description="FAS1" evidence="1">
    <location>
        <begin position="178"/>
        <end position="336"/>
    </location>
</feature>
<evidence type="ECO:0000313" key="3">
    <source>
        <dbReference type="Proteomes" id="UP000600600"/>
    </source>
</evidence>
<dbReference type="RefSeq" id="WP_186965972.1">
    <property type="nucleotide sequence ID" value="NZ_JACOOE010000001.1"/>
</dbReference>
<dbReference type="PROSITE" id="PS50213">
    <property type="entry name" value="FAS1"/>
    <property type="match status" value="2"/>
</dbReference>
<dbReference type="PANTHER" id="PTHR10900">
    <property type="entry name" value="PERIOSTIN-RELATED"/>
    <property type="match status" value="1"/>
</dbReference>